<dbReference type="RefSeq" id="XP_020064335.1">
    <property type="nucleotide sequence ID" value="XM_020208790.1"/>
</dbReference>
<name>A0A1E4SI83_9ASCO</name>
<gene>
    <name evidence="1" type="ORF">CANTADRAFT_39215</name>
</gene>
<evidence type="ECO:0000313" key="2">
    <source>
        <dbReference type="Proteomes" id="UP000094285"/>
    </source>
</evidence>
<proteinExistence type="predicted"/>
<keyword evidence="2" id="KW-1185">Reference proteome</keyword>
<organism evidence="1 2">
    <name type="scientific">Suhomyces tanzawaensis NRRL Y-17324</name>
    <dbReference type="NCBI Taxonomy" id="984487"/>
    <lineage>
        <taxon>Eukaryota</taxon>
        <taxon>Fungi</taxon>
        <taxon>Dikarya</taxon>
        <taxon>Ascomycota</taxon>
        <taxon>Saccharomycotina</taxon>
        <taxon>Pichiomycetes</taxon>
        <taxon>Debaryomycetaceae</taxon>
        <taxon>Suhomyces</taxon>
    </lineage>
</organism>
<dbReference type="Proteomes" id="UP000094285">
    <property type="component" value="Unassembled WGS sequence"/>
</dbReference>
<reference evidence="2" key="1">
    <citation type="submission" date="2016-05" db="EMBL/GenBank/DDBJ databases">
        <title>Comparative genomics of biotechnologically important yeasts.</title>
        <authorList>
            <consortium name="DOE Joint Genome Institute"/>
            <person name="Riley R."/>
            <person name="Haridas S."/>
            <person name="Wolfe K.H."/>
            <person name="Lopes M.R."/>
            <person name="Hittinger C.T."/>
            <person name="Goker M."/>
            <person name="Salamov A."/>
            <person name="Wisecaver J."/>
            <person name="Long T.M."/>
            <person name="Aerts A.L."/>
            <person name="Barry K."/>
            <person name="Choi C."/>
            <person name="Clum A."/>
            <person name="Coughlan A.Y."/>
            <person name="Deshpande S."/>
            <person name="Douglass A.P."/>
            <person name="Hanson S.J."/>
            <person name="Klenk H.-P."/>
            <person name="Labutti K."/>
            <person name="Lapidus A."/>
            <person name="Lindquist E."/>
            <person name="Lipzen A."/>
            <person name="Meier-Kolthoff J.P."/>
            <person name="Ohm R.A."/>
            <person name="Otillar R.P."/>
            <person name="Pangilinan J."/>
            <person name="Peng Y."/>
            <person name="Rokas A."/>
            <person name="Rosa C.A."/>
            <person name="Scheuner C."/>
            <person name="Sibirny A.A."/>
            <person name="Slot J.C."/>
            <person name="Stielow J.B."/>
            <person name="Sun H."/>
            <person name="Kurtzman C.P."/>
            <person name="Blackwell M."/>
            <person name="Grigoriev I.V."/>
            <person name="Jeffries T.W."/>
        </authorList>
    </citation>
    <scope>NUCLEOTIDE SEQUENCE [LARGE SCALE GENOMIC DNA]</scope>
    <source>
        <strain evidence="2">NRRL Y-17324</strain>
    </source>
</reference>
<feature type="non-terminal residue" evidence="1">
    <location>
        <position position="1"/>
    </location>
</feature>
<sequence>ETSALFLKVRAAVQVSIINQDYDIALQYLNDYSAIVSFSSQPKDHAHLRDNAYLEFLFYQFVVNVYLTIFPSNDPLKYKDSNDTGSFKSLDGIYKKIAFYHNRNESLLASCPPEEPIESDDETSDEVCTELKFYWLSKILNLVVQFKRLDFEDFYKDFISILLASDKSMKFFVNELGVLKSRILSMFCIVIIFLKPFKDLSLLDIDKLDLIINLYTSDEQCYEYELYNQILVPLLQSNFALVKANLTLNEGFLNRFSAELGFSVPVSLTESSQFPKAFLQYVSSIIDYKNCLLIFSVIKQIPRLKLMKLLGYNLQETSEQKIIEINEQILLLISSLGLGKIGIGYQFDQDIYYNNGSRRELDAEELQDGLDELTNELRAESIAKMMKGVLLEK</sequence>
<dbReference type="AlphaFoldDB" id="A0A1E4SI83"/>
<dbReference type="EMBL" id="KV453912">
    <property type="protein sequence ID" value="ODV79213.1"/>
    <property type="molecule type" value="Genomic_DNA"/>
</dbReference>
<protein>
    <recommendedName>
        <fullName evidence="3">PCI domain-containing protein</fullName>
    </recommendedName>
</protein>
<evidence type="ECO:0000313" key="1">
    <source>
        <dbReference type="EMBL" id="ODV79213.1"/>
    </source>
</evidence>
<dbReference type="GeneID" id="30982926"/>
<accession>A0A1E4SI83</accession>
<evidence type="ECO:0008006" key="3">
    <source>
        <dbReference type="Google" id="ProtNLM"/>
    </source>
</evidence>
<dbReference type="OrthoDB" id="4093016at2759"/>
<feature type="non-terminal residue" evidence="1">
    <location>
        <position position="393"/>
    </location>
</feature>